<dbReference type="Proteomes" id="UP000002222">
    <property type="component" value="Chromosome"/>
</dbReference>
<dbReference type="InterPro" id="IPR017854">
    <property type="entry name" value="Metalthion_dom_sf"/>
</dbReference>
<evidence type="ECO:0000313" key="5">
    <source>
        <dbReference type="Proteomes" id="UP000002222"/>
    </source>
</evidence>
<evidence type="ECO:0000256" key="3">
    <source>
        <dbReference type="SAM" id="Phobius"/>
    </source>
</evidence>
<dbReference type="EMBL" id="CP001816">
    <property type="protein sequence ID" value="ACZ11412.1"/>
    <property type="molecule type" value="Genomic_DNA"/>
</dbReference>
<dbReference type="eggNOG" id="ENOG5033BBV">
    <property type="taxonomic scope" value="Bacteria"/>
</dbReference>
<accession>D1AZE5</accession>
<dbReference type="RefSeq" id="WP_012856178.1">
    <property type="nucleotide sequence ID" value="NC_013512.1"/>
</dbReference>
<dbReference type="NCBIfam" id="NF041023">
    <property type="entry name" value="PP0621_fam"/>
    <property type="match status" value="1"/>
</dbReference>
<keyword evidence="5" id="KW-1185">Reference proteome</keyword>
<keyword evidence="2" id="KW-0480">Metal-thiolate cluster</keyword>
<dbReference type="STRING" id="525898.Sdel_0375"/>
<sequence length="76" mass="8792">MLLKIAVFIGVLFLIYLFFFKGKRQEEVKQNQPKTKVLEGETMVECHACSTFISYDEAIIKDGHFFCSKECARLPL</sequence>
<dbReference type="SUPFAM" id="SSF57868">
    <property type="entry name" value="Metallothionein"/>
    <property type="match status" value="1"/>
</dbReference>
<dbReference type="GO" id="GO:0046872">
    <property type="term" value="F:metal ion binding"/>
    <property type="evidence" value="ECO:0007669"/>
    <property type="project" value="UniProtKB-KW"/>
</dbReference>
<feature type="transmembrane region" description="Helical" evidence="3">
    <location>
        <begin position="6"/>
        <end position="22"/>
    </location>
</feature>
<organism evidence="4 5">
    <name type="scientific">Sulfurospirillum deleyianum (strain ATCC 51133 / DSM 6946 / 5175)</name>
    <dbReference type="NCBI Taxonomy" id="525898"/>
    <lineage>
        <taxon>Bacteria</taxon>
        <taxon>Pseudomonadati</taxon>
        <taxon>Campylobacterota</taxon>
        <taxon>Epsilonproteobacteria</taxon>
        <taxon>Campylobacterales</taxon>
        <taxon>Sulfurospirillaceae</taxon>
        <taxon>Sulfurospirillum</taxon>
    </lineage>
</organism>
<dbReference type="InterPro" id="IPR049708">
    <property type="entry name" value="PP0621-like"/>
</dbReference>
<evidence type="ECO:0000256" key="2">
    <source>
        <dbReference type="ARBA" id="ARBA00022851"/>
    </source>
</evidence>
<proteinExistence type="predicted"/>
<keyword evidence="3" id="KW-0472">Membrane</keyword>
<name>D1AZE5_SULD5</name>
<evidence type="ECO:0000313" key="4">
    <source>
        <dbReference type="EMBL" id="ACZ11412.1"/>
    </source>
</evidence>
<protein>
    <recommendedName>
        <fullName evidence="6">Prokaryotic metallothionein</fullName>
    </recommendedName>
</protein>
<reference evidence="5" key="1">
    <citation type="submission" date="2009-11" db="EMBL/GenBank/DDBJ databases">
        <title>The complete genome of Sulfurospirillum deleyianum DSM 6946.</title>
        <authorList>
            <consortium name="US DOE Joint Genome Institute (JGI-PGF)"/>
            <person name="Lucas S."/>
            <person name="Copeland A."/>
            <person name="Lapidus A."/>
            <person name="Glavina del Rio T."/>
            <person name="Dalin E."/>
            <person name="Tice H."/>
            <person name="Bruce D."/>
            <person name="Goodwin L."/>
            <person name="Pitluck S."/>
            <person name="Kyrpides N."/>
            <person name="Mavromatis K."/>
            <person name="Ivanova N."/>
            <person name="Ovchinnikova G."/>
            <person name="Munk A.C."/>
            <person name="Lu M."/>
            <person name="Brettin T."/>
            <person name="Detter J.C."/>
            <person name="Han C."/>
            <person name="Tapia R."/>
            <person name="Larimer F."/>
            <person name="Land M."/>
            <person name="Hauser L."/>
            <person name="Markowitz V."/>
            <person name="Cheng J.F."/>
            <person name="Hugenholtz P."/>
            <person name="Woyke T."/>
            <person name="Wu D."/>
            <person name="Aumann P."/>
            <person name="Schneider S."/>
            <person name="Lang E."/>
            <person name="Spring S."/>
            <person name="Klenk H.P."/>
            <person name="Eisen J.A."/>
        </authorList>
    </citation>
    <scope>NUCLEOTIDE SEQUENCE [LARGE SCALE GENOMIC DNA]</scope>
    <source>
        <strain evidence="5">ATCC 51133 / DSM 6946 / 5175</strain>
    </source>
</reference>
<reference evidence="4 5" key="2">
    <citation type="journal article" date="2010" name="Stand. Genomic Sci.">
        <title>Complete genome sequence of Sulfurospirillum deleyianum type strain (5175).</title>
        <authorList>
            <person name="Sikorski J."/>
            <person name="Lapidus A."/>
            <person name="Copeland A."/>
            <person name="Glavina Del Rio T."/>
            <person name="Nolan M."/>
            <person name="Lucas S."/>
            <person name="Chen F."/>
            <person name="Tice H."/>
            <person name="Cheng J.F."/>
            <person name="Saunders E."/>
            <person name="Bruce D."/>
            <person name="Goodwin L."/>
            <person name="Pitluck S."/>
            <person name="Ovchinnikova G."/>
            <person name="Pati A."/>
            <person name="Ivanova N."/>
            <person name="Mavromatis K."/>
            <person name="Chen A."/>
            <person name="Palaniappan K."/>
            <person name="Chain P."/>
            <person name="Land M."/>
            <person name="Hauser L."/>
            <person name="Chang Y.J."/>
            <person name="Jeffries C.D."/>
            <person name="Brettin T."/>
            <person name="Detter J.C."/>
            <person name="Han C."/>
            <person name="Rohde M."/>
            <person name="Lang E."/>
            <person name="Spring S."/>
            <person name="Goker M."/>
            <person name="Bristow J."/>
            <person name="Eisen J.A."/>
            <person name="Markowitz V."/>
            <person name="Hugenholtz P."/>
            <person name="Kyrpides N.C."/>
            <person name="Klenk H.P."/>
        </authorList>
    </citation>
    <scope>NUCLEOTIDE SEQUENCE [LARGE SCALE GENOMIC DNA]</scope>
    <source>
        <strain evidence="5">ATCC 51133 / DSM 6946 / 5175</strain>
    </source>
</reference>
<dbReference type="OrthoDB" id="5356091at2"/>
<dbReference type="KEGG" id="sdl:Sdel_0375"/>
<dbReference type="Gene3D" id="2.30.170.10">
    <property type="match status" value="1"/>
</dbReference>
<keyword evidence="1" id="KW-0479">Metal-binding</keyword>
<dbReference type="AlphaFoldDB" id="D1AZE5"/>
<evidence type="ECO:0008006" key="6">
    <source>
        <dbReference type="Google" id="ProtNLM"/>
    </source>
</evidence>
<keyword evidence="3" id="KW-0812">Transmembrane</keyword>
<gene>
    <name evidence="4" type="ordered locus">Sdel_0375</name>
</gene>
<evidence type="ECO:0000256" key="1">
    <source>
        <dbReference type="ARBA" id="ARBA00022723"/>
    </source>
</evidence>
<dbReference type="HOGENOM" id="CLU_168222_2_0_7"/>
<keyword evidence="3" id="KW-1133">Transmembrane helix</keyword>